<evidence type="ECO:0000259" key="2">
    <source>
        <dbReference type="Pfam" id="PF01425"/>
    </source>
</evidence>
<comment type="caution">
    <text evidence="3">The sequence shown here is derived from an EMBL/GenBank/DDBJ whole genome shotgun (WGS) entry which is preliminary data.</text>
</comment>
<organism evidence="3 4">
    <name type="scientific">Entomospira culicis</name>
    <dbReference type="NCBI Taxonomy" id="2719989"/>
    <lineage>
        <taxon>Bacteria</taxon>
        <taxon>Pseudomonadati</taxon>
        <taxon>Spirochaetota</taxon>
        <taxon>Spirochaetia</taxon>
        <taxon>Spirochaetales</taxon>
        <taxon>Spirochaetaceae</taxon>
        <taxon>Entomospira</taxon>
    </lineage>
</organism>
<gene>
    <name evidence="3" type="primary">gatA</name>
    <name evidence="3" type="ORF">HCT48_05905</name>
</gene>
<dbReference type="SUPFAM" id="SSF75304">
    <property type="entry name" value="Amidase signature (AS) enzymes"/>
    <property type="match status" value="1"/>
</dbReference>
<sequence>MSIKQLTAYQVHQAYQKGELTPPEVVAAYAQSHQETPEINAFIEHFGADAMAKANALTKNQDASLLWGIPGALKDNISVKNKKLTCASAMLENYTSPYDSSIVEQLNRAQFINLGRLNMDEFAMGSTGRYSSHGATRNPLDAQRVAGGSSSGSAAAVAAHQALFTIGTDTGGSSRLPASYTGVCGFKPTYGAISRYGVNMLSPSFDVPGILAHTPEDIAMVYQSLLKEDTRDQIVRPIAYRFDNVRKQPSLKGVKIGLLDSLLDRADADVVKAYALVKQLLLDAGAELVPFDLGVESELIKVYYILMCSEAATTLSRFDGARYGNAVDASDIESLIAQTRIQRLGHEVVRRILMGNYFLMEENYAQWYMRALHIRGQLVERFTQVGKEMGATLWLWPGFHEAAMISAPERDNYASDIVAVAANLYGGPAVALPVMKGSHGLPVSVQIAGTVGNDEAVLQLADLIYRQVNWQNRRY</sequence>
<protein>
    <submittedName>
        <fullName evidence="3">Asp-tRNA(Asn)/Glu-tRNA(Gln) amidotransferase subunit GatA</fullName>
        <ecNumber evidence="3">6.3.5.7</ecNumber>
    </submittedName>
</protein>
<dbReference type="PANTHER" id="PTHR11895">
    <property type="entry name" value="TRANSAMIDASE"/>
    <property type="match status" value="1"/>
</dbReference>
<proteinExistence type="inferred from homology"/>
<dbReference type="AlphaFoldDB" id="A0A968GFT8"/>
<dbReference type="GO" id="GO:0050567">
    <property type="term" value="F:glutaminyl-tRNA synthase (glutamine-hydrolyzing) activity"/>
    <property type="evidence" value="ECO:0007669"/>
    <property type="project" value="UniProtKB-EC"/>
</dbReference>
<dbReference type="InterPro" id="IPR036928">
    <property type="entry name" value="AS_sf"/>
</dbReference>
<dbReference type="PANTHER" id="PTHR11895:SF7">
    <property type="entry name" value="GLUTAMYL-TRNA(GLN) AMIDOTRANSFERASE SUBUNIT A, MITOCHONDRIAL"/>
    <property type="match status" value="1"/>
</dbReference>
<evidence type="ECO:0000313" key="3">
    <source>
        <dbReference type="EMBL" id="NIZ69744.1"/>
    </source>
</evidence>
<feature type="domain" description="Amidase" evidence="2">
    <location>
        <begin position="24"/>
        <end position="458"/>
    </location>
</feature>
<evidence type="ECO:0000256" key="1">
    <source>
        <dbReference type="ARBA" id="ARBA00009199"/>
    </source>
</evidence>
<dbReference type="Pfam" id="PF01425">
    <property type="entry name" value="Amidase"/>
    <property type="match status" value="1"/>
</dbReference>
<reference evidence="3" key="1">
    <citation type="submission" date="2020-03" db="EMBL/GenBank/DDBJ databases">
        <title>Spirochaetal bacteria isolated from arthropods constitute a novel genus Entomospira genus novum within the order Spirochaetales.</title>
        <authorList>
            <person name="Grana-Miraglia L."/>
            <person name="Sikutova S."/>
            <person name="Fingerle V."/>
            <person name="Sing A."/>
            <person name="Castillo-Ramirez S."/>
            <person name="Margos G."/>
            <person name="Rudolf I."/>
        </authorList>
    </citation>
    <scope>NUCLEOTIDE SEQUENCE</scope>
    <source>
        <strain evidence="3">BR149</strain>
    </source>
</reference>
<dbReference type="Proteomes" id="UP000778951">
    <property type="component" value="Unassembled WGS sequence"/>
</dbReference>
<dbReference type="InterPro" id="IPR000120">
    <property type="entry name" value="Amidase"/>
</dbReference>
<dbReference type="EC" id="6.3.5.7" evidence="3"/>
<comment type="similarity">
    <text evidence="1">Belongs to the amidase family.</text>
</comment>
<dbReference type="Gene3D" id="3.90.1300.10">
    <property type="entry name" value="Amidase signature (AS) domain"/>
    <property type="match status" value="1"/>
</dbReference>
<keyword evidence="3" id="KW-0436">Ligase</keyword>
<evidence type="ECO:0000313" key="4">
    <source>
        <dbReference type="Proteomes" id="UP000778951"/>
    </source>
</evidence>
<dbReference type="EMBL" id="JAATLM010000001">
    <property type="protein sequence ID" value="NIZ69744.1"/>
    <property type="molecule type" value="Genomic_DNA"/>
</dbReference>
<dbReference type="RefSeq" id="WP_167695825.1">
    <property type="nucleotide sequence ID" value="NZ_CP118181.1"/>
</dbReference>
<keyword evidence="4" id="KW-1185">Reference proteome</keyword>
<dbReference type="InterPro" id="IPR023631">
    <property type="entry name" value="Amidase_dom"/>
</dbReference>
<accession>A0A968GFT8</accession>
<name>A0A968GFT8_9SPIO</name>